<name>A0A7J7LM14_9MAGN</name>
<dbReference type="Proteomes" id="UP000541444">
    <property type="component" value="Unassembled WGS sequence"/>
</dbReference>
<dbReference type="AlphaFoldDB" id="A0A7J7LM14"/>
<feature type="chain" id="PRO_5029829063" description="Trs120/TRAPPC9 third Ig-like domain-containing protein" evidence="1">
    <location>
        <begin position="19"/>
        <end position="425"/>
    </location>
</feature>
<accession>A0A7J7LM14</accession>
<dbReference type="Pfam" id="PF26282">
    <property type="entry name" value="Ig_TRAPPC9-Trs120_3rd"/>
    <property type="match status" value="1"/>
</dbReference>
<sequence>MLERFAYILIFEFLLLKANNFCDRRELAKEVVELLMTVVDGKKFLIDASDRLILYVEIARLFRTLGYQWKAAFFSEQVVQLYLQQKDCLSTKSLSNVLVELANPCGFNLVVDIIYLSIHSGNFGAFSMRVTLVPKSAKGLSFIKARLLSMEILAHVSETLPKTKFSESGNIEEIATSASRPDCLVKIDPYRGSYGLRLLKLELSNPTDVVFEISVFVQIESPRNKDTTFINRNVADFRYPKTRTDRDFSAKVLIPLGNFKLPILDRSFLLKDSQTSEVSTNIISSFSEKNMKAELNAYIKSLISRIKVRWQSGRNSSGELNIKDAIHAALQTSMMDILLLDPLTFGFKLATIDSSKDSNTDDNLPSSKGSIFAYEMTPMEVLVLNNTQEMITVNLSITCRDVAGENCIEGNKVTVFWSGKVLIHC</sequence>
<evidence type="ECO:0000256" key="1">
    <source>
        <dbReference type="SAM" id="SignalP"/>
    </source>
</evidence>
<dbReference type="PANTHER" id="PTHR21512:SF5">
    <property type="entry name" value="TRAFFICKING PROTEIN PARTICLE COMPLEX SUBUNIT 9"/>
    <property type="match status" value="1"/>
</dbReference>
<organism evidence="3 4">
    <name type="scientific">Kingdonia uniflora</name>
    <dbReference type="NCBI Taxonomy" id="39325"/>
    <lineage>
        <taxon>Eukaryota</taxon>
        <taxon>Viridiplantae</taxon>
        <taxon>Streptophyta</taxon>
        <taxon>Embryophyta</taxon>
        <taxon>Tracheophyta</taxon>
        <taxon>Spermatophyta</taxon>
        <taxon>Magnoliopsida</taxon>
        <taxon>Ranunculales</taxon>
        <taxon>Circaeasteraceae</taxon>
        <taxon>Kingdonia</taxon>
    </lineage>
</organism>
<gene>
    <name evidence="3" type="ORF">GIB67_029747</name>
</gene>
<keyword evidence="1" id="KW-0732">Signal</keyword>
<comment type="caution">
    <text evidence="3">The sequence shown here is derived from an EMBL/GenBank/DDBJ whole genome shotgun (WGS) entry which is preliminary data.</text>
</comment>
<reference evidence="3 4" key="1">
    <citation type="journal article" date="2020" name="IScience">
        <title>Genome Sequencing of the Endangered Kingdonia uniflora (Circaeasteraceae, Ranunculales) Reveals Potential Mechanisms of Evolutionary Specialization.</title>
        <authorList>
            <person name="Sun Y."/>
            <person name="Deng T."/>
            <person name="Zhang A."/>
            <person name="Moore M.J."/>
            <person name="Landis J.B."/>
            <person name="Lin N."/>
            <person name="Zhang H."/>
            <person name="Zhang X."/>
            <person name="Huang J."/>
            <person name="Zhang X."/>
            <person name="Sun H."/>
            <person name="Wang H."/>
        </authorList>
    </citation>
    <scope>NUCLEOTIDE SEQUENCE [LARGE SCALE GENOMIC DNA]</scope>
    <source>
        <strain evidence="3">TB1705</strain>
        <tissue evidence="3">Leaf</tissue>
    </source>
</reference>
<dbReference type="InterPro" id="IPR058567">
    <property type="entry name" value="Ig_TRAPPC9_Trs120_3rd"/>
</dbReference>
<evidence type="ECO:0000313" key="4">
    <source>
        <dbReference type="Proteomes" id="UP000541444"/>
    </source>
</evidence>
<protein>
    <recommendedName>
        <fullName evidence="2">Trs120/TRAPPC9 third Ig-like domain-containing protein</fullName>
    </recommendedName>
</protein>
<dbReference type="OrthoDB" id="27962at2759"/>
<keyword evidence="4" id="KW-1185">Reference proteome</keyword>
<feature type="signal peptide" evidence="1">
    <location>
        <begin position="1"/>
        <end position="18"/>
    </location>
</feature>
<dbReference type="PANTHER" id="PTHR21512">
    <property type="entry name" value="TRAFFICKING PROTEIN PARTICLE COMPLEX SUBUNIT 9"/>
    <property type="match status" value="1"/>
</dbReference>
<dbReference type="InterPro" id="IPR013935">
    <property type="entry name" value="Trs120_TRAPPC9"/>
</dbReference>
<feature type="domain" description="Trs120/TRAPPC9 third Ig-like" evidence="2">
    <location>
        <begin position="170"/>
        <end position="338"/>
    </location>
</feature>
<proteinExistence type="predicted"/>
<dbReference type="EMBL" id="JACGCM010002205">
    <property type="protein sequence ID" value="KAF6143578.1"/>
    <property type="molecule type" value="Genomic_DNA"/>
</dbReference>
<evidence type="ECO:0000259" key="2">
    <source>
        <dbReference type="Pfam" id="PF26282"/>
    </source>
</evidence>
<evidence type="ECO:0000313" key="3">
    <source>
        <dbReference type="EMBL" id="KAF6143578.1"/>
    </source>
</evidence>
<dbReference type="GO" id="GO:0005802">
    <property type="term" value="C:trans-Golgi network"/>
    <property type="evidence" value="ECO:0007669"/>
    <property type="project" value="TreeGrafter"/>
</dbReference>